<dbReference type="Proteomes" id="UP000008289">
    <property type="component" value="Chromosome"/>
</dbReference>
<name>Q3Z7R2_DEHM1</name>
<evidence type="ECO:0000313" key="1">
    <source>
        <dbReference type="EMBL" id="AAW39738.1"/>
    </source>
</evidence>
<sequence length="45" mass="5117">MIYGNSKGVYTRRHTILHLHSITLPCNISAVHENYIFLSGQTDNT</sequence>
<proteinExistence type="predicted"/>
<accession>Q3Z7R2</accession>
<organism evidence="1 2">
    <name type="scientific">Dehalococcoides mccartyi (strain ATCC BAA-2266 / KCTC 15142 / 195)</name>
    <name type="common">Dehalococcoides ethenogenes (strain 195)</name>
    <dbReference type="NCBI Taxonomy" id="243164"/>
    <lineage>
        <taxon>Bacteria</taxon>
        <taxon>Bacillati</taxon>
        <taxon>Chloroflexota</taxon>
        <taxon>Dehalococcoidia</taxon>
        <taxon>Dehalococcoidales</taxon>
        <taxon>Dehalococcoidaceae</taxon>
        <taxon>Dehalococcoides</taxon>
    </lineage>
</organism>
<keyword evidence="2" id="KW-1185">Reference proteome</keyword>
<reference evidence="1 2" key="1">
    <citation type="journal article" date="2005" name="Science">
        <title>Genome sequence of the PCE-dechlorinating bacterium Dehalococcoides ethenogenes.</title>
        <authorList>
            <person name="Seshadri R."/>
            <person name="Adrian L."/>
            <person name="Fouts D.E."/>
            <person name="Eisen J.A."/>
            <person name="Phillippy A.M."/>
            <person name="Methe B.A."/>
            <person name="Ward N.L."/>
            <person name="Nelson W.C."/>
            <person name="Deboy R.T."/>
            <person name="Khouri H.M."/>
            <person name="Kolonay J.F."/>
            <person name="Dodson R.J."/>
            <person name="Daugherty S.C."/>
            <person name="Brinkac L.M."/>
            <person name="Sullivan S.A."/>
            <person name="Madupu R."/>
            <person name="Nelson K.E."/>
            <person name="Kang K.H."/>
            <person name="Impraim M."/>
            <person name="Tran K."/>
            <person name="Robinson J.M."/>
            <person name="Forberger H.A."/>
            <person name="Fraser C.M."/>
            <person name="Zinder S.H."/>
            <person name="Heidelberg J.F."/>
        </authorList>
    </citation>
    <scope>NUCLEOTIDE SEQUENCE [LARGE SCALE GENOMIC DNA]</scope>
    <source>
        <strain evidence="2">ATCC BAA-2266 / KCTC 15142 / 195</strain>
    </source>
</reference>
<dbReference type="AlphaFoldDB" id="Q3Z7R2"/>
<protein>
    <submittedName>
        <fullName evidence="1">Uncharacterized protein</fullName>
    </submittedName>
</protein>
<evidence type="ECO:0000313" key="2">
    <source>
        <dbReference type="Proteomes" id="UP000008289"/>
    </source>
</evidence>
<dbReference type="InParanoid" id="Q3Z7R2"/>
<dbReference type="HOGENOM" id="CLU_3198843_0_0_0"/>
<dbReference type="KEGG" id="det:DET1017"/>
<gene>
    <name evidence="1" type="ordered locus">DET1017</name>
</gene>
<dbReference type="EMBL" id="CP000027">
    <property type="protein sequence ID" value="AAW39738.1"/>
    <property type="molecule type" value="Genomic_DNA"/>
</dbReference>